<organism evidence="3 4">
    <name type="scientific">Treponema primitia (strain ATCC BAA-887 / DSM 12427 / ZAS-2)</name>
    <dbReference type="NCBI Taxonomy" id="545694"/>
    <lineage>
        <taxon>Bacteria</taxon>
        <taxon>Pseudomonadati</taxon>
        <taxon>Spirochaetota</taxon>
        <taxon>Spirochaetia</taxon>
        <taxon>Spirochaetales</taxon>
        <taxon>Treponemataceae</taxon>
        <taxon>Treponema</taxon>
    </lineage>
</organism>
<dbReference type="InterPro" id="IPR027304">
    <property type="entry name" value="Trigger_fact/SurA_dom_sf"/>
</dbReference>
<dbReference type="Pfam" id="PF13145">
    <property type="entry name" value="Rotamase_2"/>
    <property type="match status" value="1"/>
</dbReference>
<evidence type="ECO:0000259" key="2">
    <source>
        <dbReference type="Pfam" id="PF13145"/>
    </source>
</evidence>
<proteinExistence type="predicted"/>
<evidence type="ECO:0000256" key="1">
    <source>
        <dbReference type="SAM" id="MobiDB-lite"/>
    </source>
</evidence>
<protein>
    <submittedName>
        <fullName evidence="3">Putative lipoprotein</fullName>
    </submittedName>
</protein>
<dbReference type="KEGG" id="tpi:TREPR_0780"/>
<dbReference type="HOGENOM" id="CLU_605393_0_0_12"/>
<dbReference type="PANTHER" id="PTHR47245:SF2">
    <property type="entry name" value="PEPTIDYL-PROLYL CIS-TRANS ISOMERASE HP_0175-RELATED"/>
    <property type="match status" value="1"/>
</dbReference>
<dbReference type="Pfam" id="PF13624">
    <property type="entry name" value="SurA_N_3"/>
    <property type="match status" value="1"/>
</dbReference>
<dbReference type="PROSITE" id="PS51257">
    <property type="entry name" value="PROKAR_LIPOPROTEIN"/>
    <property type="match status" value="1"/>
</dbReference>
<gene>
    <name evidence="3" type="ordered locus">TREPR_0780</name>
</gene>
<name>F5YJB3_TREPZ</name>
<accession>F5YJB3</accession>
<reference evidence="3 4" key="2">
    <citation type="journal article" date="2011" name="ISME J.">
        <title>RNA-seq reveals cooperative metabolic interactions between two termite-gut spirochete species in co-culture.</title>
        <authorList>
            <person name="Rosenthal A.Z."/>
            <person name="Matson E.G."/>
            <person name="Eldar A."/>
            <person name="Leadbetter J.R."/>
        </authorList>
    </citation>
    <scope>NUCLEOTIDE SEQUENCE [LARGE SCALE GENOMIC DNA]</scope>
    <source>
        <strain evidence="4">ATCC BAA-887 / DSM 12427 / ZAS-2</strain>
    </source>
</reference>
<reference evidence="4" key="1">
    <citation type="submission" date="2009-12" db="EMBL/GenBank/DDBJ databases">
        <title>Complete sequence of Treponema primitia strain ZAS-2.</title>
        <authorList>
            <person name="Tetu S.G."/>
            <person name="Matson E."/>
            <person name="Ren Q."/>
            <person name="Seshadri R."/>
            <person name="Elbourne L."/>
            <person name="Hassan K.A."/>
            <person name="Durkin A."/>
            <person name="Radune D."/>
            <person name="Mohamoud Y."/>
            <person name="Shay R."/>
            <person name="Jin S."/>
            <person name="Zhang X."/>
            <person name="Lucey K."/>
            <person name="Ballor N.R."/>
            <person name="Ottesen E."/>
            <person name="Rosenthal R."/>
            <person name="Allen A."/>
            <person name="Leadbetter J.R."/>
            <person name="Paulsen I.T."/>
        </authorList>
    </citation>
    <scope>NUCLEOTIDE SEQUENCE [LARGE SCALE GENOMIC DNA]</scope>
    <source>
        <strain evidence="4">ATCC BAA-887 / DSM 12427 / ZAS-2</strain>
    </source>
</reference>
<feature type="region of interest" description="Disordered" evidence="1">
    <location>
        <begin position="30"/>
        <end position="56"/>
    </location>
</feature>
<dbReference type="GO" id="GO:0003755">
    <property type="term" value="F:peptidyl-prolyl cis-trans isomerase activity"/>
    <property type="evidence" value="ECO:0007669"/>
    <property type="project" value="InterPro"/>
</dbReference>
<dbReference type="eggNOG" id="COG0760">
    <property type="taxonomic scope" value="Bacteria"/>
</dbReference>
<evidence type="ECO:0000313" key="3">
    <source>
        <dbReference type="EMBL" id="AEF85030.1"/>
    </source>
</evidence>
<dbReference type="Gene3D" id="1.10.4030.10">
    <property type="entry name" value="Porin chaperone SurA, peptide-binding domain"/>
    <property type="match status" value="2"/>
</dbReference>
<dbReference type="Proteomes" id="UP000009223">
    <property type="component" value="Chromosome"/>
</dbReference>
<evidence type="ECO:0000313" key="4">
    <source>
        <dbReference type="Proteomes" id="UP000009223"/>
    </source>
</evidence>
<dbReference type="PANTHER" id="PTHR47245">
    <property type="entry name" value="PEPTIDYLPROLYL ISOMERASE"/>
    <property type="match status" value="1"/>
</dbReference>
<dbReference type="InterPro" id="IPR046357">
    <property type="entry name" value="PPIase_dom_sf"/>
</dbReference>
<dbReference type="AlphaFoldDB" id="F5YJB3"/>
<dbReference type="InterPro" id="IPR050245">
    <property type="entry name" value="PrsA_foldase"/>
</dbReference>
<dbReference type="SUPFAM" id="SSF54534">
    <property type="entry name" value="FKBP-like"/>
    <property type="match status" value="1"/>
</dbReference>
<dbReference type="InterPro" id="IPR000297">
    <property type="entry name" value="PPIase_PpiC"/>
</dbReference>
<dbReference type="RefSeq" id="WP_015709261.1">
    <property type="nucleotide sequence ID" value="NC_015578.1"/>
</dbReference>
<dbReference type="EMBL" id="CP001843">
    <property type="protein sequence ID" value="AEF85030.1"/>
    <property type="molecule type" value="Genomic_DNA"/>
</dbReference>
<dbReference type="SUPFAM" id="SSF109998">
    <property type="entry name" value="Triger factor/SurA peptide-binding domain-like"/>
    <property type="match status" value="2"/>
</dbReference>
<dbReference type="Gene3D" id="3.10.50.40">
    <property type="match status" value="1"/>
</dbReference>
<dbReference type="STRING" id="545694.TREPR_0780"/>
<keyword evidence="4" id="KW-1185">Reference proteome</keyword>
<sequence>MDMKICRKIVFFLALIGGIGITLQSCKGNSEPVQTPLPEGTPLSAGGDAQNASGLTPDQLDLQTVARINLTRNEYVFVKQLRLEVERRSKLQEVPPGVSNLELRRMVLDAMISERLVLQAAEREGISSPNSELEQRIQMIRASAGRPVTDQEFAEGIEKQYGLNLSSFQTYLHEDLIRQKYIEQYIVQEAEKAKSGNSITDREIEEQIQQFKDEMASQAGRVPTDEEFNDFIKRQGMDITALRGQIRRQLTVQNYLIGIAGGEPTEEQIQTMYNRNKARFVRPDTISFDYIRVPFGTGAEARTRSRARADELAKKIGSSSAVFNEESAIAETSNNSGSARYIQLSTEDPRVQQVFGLNFIDKALPLEENAVSGVIEGQQGFFIIKVTRKYRQANLGLEDIYRWGNAATVRDMIKSQMLQQTLTEGAAVVTNTLAENLRKEGAVEIHEQFLLW</sequence>
<keyword evidence="3" id="KW-0449">Lipoprotein</keyword>
<feature type="domain" description="PpiC" evidence="2">
    <location>
        <begin position="264"/>
        <end position="394"/>
    </location>
</feature>